<dbReference type="Proteomes" id="UP000236333">
    <property type="component" value="Unassembled WGS sequence"/>
</dbReference>
<protein>
    <recommendedName>
        <fullName evidence="4">Tyrosine-protein kinase ephrin type A/B receptor-like domain-containing protein</fullName>
    </recommendedName>
</protein>
<evidence type="ECO:0000313" key="3">
    <source>
        <dbReference type="Proteomes" id="UP000236333"/>
    </source>
</evidence>
<dbReference type="GO" id="GO:0043130">
    <property type="term" value="F:ubiquitin binding"/>
    <property type="evidence" value="ECO:0007669"/>
    <property type="project" value="TreeGrafter"/>
</dbReference>
<keyword evidence="1" id="KW-0472">Membrane</keyword>
<proteinExistence type="predicted"/>
<sequence>VCLSIAVELLPCEVGTELEMPSQADPSAWTTCSTCRRDQLGLWIDQRRPVAAINTSNYSNYMQATSMQLLSNNGSEETSRSTAAAINLDIIFTDNRSLALGLCQQLWHSYSPMQQLLVATRHNVSATTFNSFNLPPCAMLAASTPASLAATSYMQMQCTTGYTGNLCATCKPGYSLNSDYQCTPCPAMARTVVVGLLAFIGTVVFTLYTCSSNLGQQHADAMEAHAVSSLDVLKRLGA</sequence>
<dbReference type="InterPro" id="IPR051246">
    <property type="entry name" value="WDR48"/>
</dbReference>
<reference evidence="2 3" key="1">
    <citation type="journal article" date="2017" name="Mol. Biol. Evol.">
        <title>The 4-celled Tetrabaena socialis nuclear genome reveals the essential components for genetic control of cell number at the origin of multicellularity in the volvocine lineage.</title>
        <authorList>
            <person name="Featherston J."/>
            <person name="Arakaki Y."/>
            <person name="Hanschen E.R."/>
            <person name="Ferris P.J."/>
            <person name="Michod R.E."/>
            <person name="Olson B.J.S.C."/>
            <person name="Nozaki H."/>
            <person name="Durand P.M."/>
        </authorList>
    </citation>
    <scope>NUCLEOTIDE SEQUENCE [LARGE SCALE GENOMIC DNA]</scope>
    <source>
        <strain evidence="2 3">NIES-571</strain>
    </source>
</reference>
<evidence type="ECO:0000256" key="1">
    <source>
        <dbReference type="SAM" id="Phobius"/>
    </source>
</evidence>
<evidence type="ECO:0000313" key="2">
    <source>
        <dbReference type="EMBL" id="PNH07591.1"/>
    </source>
</evidence>
<organism evidence="2 3">
    <name type="scientific">Tetrabaena socialis</name>
    <dbReference type="NCBI Taxonomy" id="47790"/>
    <lineage>
        <taxon>Eukaryota</taxon>
        <taxon>Viridiplantae</taxon>
        <taxon>Chlorophyta</taxon>
        <taxon>core chlorophytes</taxon>
        <taxon>Chlorophyceae</taxon>
        <taxon>CS clade</taxon>
        <taxon>Chlamydomonadales</taxon>
        <taxon>Tetrabaenaceae</taxon>
        <taxon>Tetrabaena</taxon>
    </lineage>
</organism>
<keyword evidence="1" id="KW-1133">Transmembrane helix</keyword>
<dbReference type="EMBL" id="PGGS01000172">
    <property type="protein sequence ID" value="PNH07591.1"/>
    <property type="molecule type" value="Genomic_DNA"/>
</dbReference>
<name>A0A2J8A4Z8_9CHLO</name>
<accession>A0A2J8A4Z8</accession>
<dbReference type="SUPFAM" id="SSF57184">
    <property type="entry name" value="Growth factor receptor domain"/>
    <property type="match status" value="1"/>
</dbReference>
<comment type="caution">
    <text evidence="2">The sequence shown here is derived from an EMBL/GenBank/DDBJ whole genome shotgun (WGS) entry which is preliminary data.</text>
</comment>
<keyword evidence="3" id="KW-1185">Reference proteome</keyword>
<dbReference type="InterPro" id="IPR009030">
    <property type="entry name" value="Growth_fac_rcpt_cys_sf"/>
</dbReference>
<dbReference type="AlphaFoldDB" id="A0A2J8A4Z8"/>
<dbReference type="GO" id="GO:0000724">
    <property type="term" value="P:double-strand break repair via homologous recombination"/>
    <property type="evidence" value="ECO:0007669"/>
    <property type="project" value="TreeGrafter"/>
</dbReference>
<gene>
    <name evidence="2" type="ORF">TSOC_005931</name>
</gene>
<dbReference type="PANTHER" id="PTHR19862">
    <property type="entry name" value="WD REPEAT-CONTAINING PROTEIN 48"/>
    <property type="match status" value="1"/>
</dbReference>
<feature type="transmembrane region" description="Helical" evidence="1">
    <location>
        <begin position="187"/>
        <end position="208"/>
    </location>
</feature>
<evidence type="ECO:0008006" key="4">
    <source>
        <dbReference type="Google" id="ProtNLM"/>
    </source>
</evidence>
<feature type="non-terminal residue" evidence="2">
    <location>
        <position position="1"/>
    </location>
</feature>
<dbReference type="PANTHER" id="PTHR19862:SF14">
    <property type="entry name" value="WD REPEAT-CONTAINING PROTEIN 48"/>
    <property type="match status" value="1"/>
</dbReference>
<keyword evidence="1" id="KW-0812">Transmembrane</keyword>